<dbReference type="PANTHER" id="PTHR46696:SF4">
    <property type="entry name" value="BIOTIN BIOSYNTHESIS CYTOCHROME P450"/>
    <property type="match status" value="1"/>
</dbReference>
<keyword evidence="7 8" id="KW-0503">Monooxygenase</keyword>
<dbReference type="InterPro" id="IPR001128">
    <property type="entry name" value="Cyt_P450"/>
</dbReference>
<evidence type="ECO:0000256" key="3">
    <source>
        <dbReference type="ARBA" id="ARBA00022617"/>
    </source>
</evidence>
<dbReference type="AlphaFoldDB" id="A0A239JKK4"/>
<organism evidence="9 10">
    <name type="scientific">Rhodococcoides kyotonense</name>
    <dbReference type="NCBI Taxonomy" id="398843"/>
    <lineage>
        <taxon>Bacteria</taxon>
        <taxon>Bacillati</taxon>
        <taxon>Actinomycetota</taxon>
        <taxon>Actinomycetes</taxon>
        <taxon>Mycobacteriales</taxon>
        <taxon>Nocardiaceae</taxon>
        <taxon>Rhodococcoides</taxon>
    </lineage>
</organism>
<comment type="similarity">
    <text evidence="2 8">Belongs to the cytochrome P450 family.</text>
</comment>
<reference evidence="10" key="1">
    <citation type="submission" date="2017-06" db="EMBL/GenBank/DDBJ databases">
        <authorList>
            <person name="Varghese N."/>
            <person name="Submissions S."/>
        </authorList>
    </citation>
    <scope>NUCLEOTIDE SEQUENCE [LARGE SCALE GENOMIC DNA]</scope>
    <source>
        <strain evidence="10">JCM 23211</strain>
    </source>
</reference>
<dbReference type="GO" id="GO:0006707">
    <property type="term" value="P:cholesterol catabolic process"/>
    <property type="evidence" value="ECO:0007669"/>
    <property type="project" value="TreeGrafter"/>
</dbReference>
<dbReference type="FunFam" id="1.10.630.10:FF:000018">
    <property type="entry name" value="Cytochrome P450 monooxygenase"/>
    <property type="match status" value="1"/>
</dbReference>
<dbReference type="SUPFAM" id="SSF48264">
    <property type="entry name" value="Cytochrome P450"/>
    <property type="match status" value="1"/>
</dbReference>
<keyword evidence="10" id="KW-1185">Reference proteome</keyword>
<evidence type="ECO:0000313" key="10">
    <source>
        <dbReference type="Proteomes" id="UP000198327"/>
    </source>
</evidence>
<accession>A0A239JKK4</accession>
<dbReference type="InterPro" id="IPR036396">
    <property type="entry name" value="Cyt_P450_sf"/>
</dbReference>
<dbReference type="GO" id="GO:0036199">
    <property type="term" value="F:cholest-4-en-3-one 26-monooxygenase activity"/>
    <property type="evidence" value="ECO:0007669"/>
    <property type="project" value="TreeGrafter"/>
</dbReference>
<keyword evidence="4 8" id="KW-0479">Metal-binding</keyword>
<sequence length="436" mass="47842">MKQRIRWLAGHGVVRYGAKKAAQHGDPQAMLVADPATRADPRAVFERIRASGPLVRTRLAHISVDHRVVHELLRSEDFRVTQLGANLPAPLRYIEKKTRGTALHPLKPPSLLSVEPPEHTRYRKLVSSVFTPRAVGRMREMVQHKANSLLDELLAGAPEVDIVDKYCSQLPVAVISSILGVPDDDRQQVLEFGEMAAPSLDIGLSWEQFNRVEDGLEKFDAWLAGHLAELRRSPGDDLMSQLIRAEDDGVGLNDAELRATAGLVLAAGFETTVNLLGSGIRLLLDNPDQLEILKHDPTLWPGAVDEMLRLESPVQLTARLAKRDMTIEGIELEQGDLVVLVLAGANRDPAVFDDPYRFDVTRANAGKHLSFSGGRHYCLGASLAKAEAEVGLKTLFDRFPHLQSAGEGIRRDTRVLHGWASLPVDLGEPATAGHPS</sequence>
<dbReference type="CDD" id="cd20625">
    <property type="entry name" value="CYP164-like"/>
    <property type="match status" value="1"/>
</dbReference>
<dbReference type="PRINTS" id="PR00359">
    <property type="entry name" value="BP450"/>
</dbReference>
<dbReference type="STRING" id="398843.A3K89_23280"/>
<evidence type="ECO:0000256" key="1">
    <source>
        <dbReference type="ARBA" id="ARBA00001971"/>
    </source>
</evidence>
<dbReference type="Gene3D" id="1.10.630.10">
    <property type="entry name" value="Cytochrome P450"/>
    <property type="match status" value="1"/>
</dbReference>
<keyword evidence="5 8" id="KW-0560">Oxidoreductase</keyword>
<dbReference type="RefSeq" id="WP_089247774.1">
    <property type="nucleotide sequence ID" value="NZ_FZOW01000008.1"/>
</dbReference>
<comment type="cofactor">
    <cofactor evidence="1">
        <name>heme</name>
        <dbReference type="ChEBI" id="CHEBI:30413"/>
    </cofactor>
</comment>
<name>A0A239JKK4_9NOCA</name>
<dbReference type="GO" id="GO:0005506">
    <property type="term" value="F:iron ion binding"/>
    <property type="evidence" value="ECO:0007669"/>
    <property type="project" value="InterPro"/>
</dbReference>
<proteinExistence type="inferred from homology"/>
<dbReference type="Proteomes" id="UP000198327">
    <property type="component" value="Unassembled WGS sequence"/>
</dbReference>
<dbReference type="PANTHER" id="PTHR46696">
    <property type="entry name" value="P450, PUTATIVE (EUROFUNG)-RELATED"/>
    <property type="match status" value="1"/>
</dbReference>
<dbReference type="PRINTS" id="PR00385">
    <property type="entry name" value="P450"/>
</dbReference>
<dbReference type="PROSITE" id="PS00086">
    <property type="entry name" value="CYTOCHROME_P450"/>
    <property type="match status" value="1"/>
</dbReference>
<evidence type="ECO:0000313" key="9">
    <source>
        <dbReference type="EMBL" id="SNT06102.1"/>
    </source>
</evidence>
<keyword evidence="3 8" id="KW-0349">Heme</keyword>
<gene>
    <name evidence="9" type="ORF">SAMN05421642_108270</name>
</gene>
<evidence type="ECO:0000256" key="7">
    <source>
        <dbReference type="ARBA" id="ARBA00023033"/>
    </source>
</evidence>
<dbReference type="InterPro" id="IPR017972">
    <property type="entry name" value="Cyt_P450_CS"/>
</dbReference>
<dbReference type="OrthoDB" id="142769at2"/>
<evidence type="ECO:0000256" key="6">
    <source>
        <dbReference type="ARBA" id="ARBA00023004"/>
    </source>
</evidence>
<evidence type="ECO:0000256" key="8">
    <source>
        <dbReference type="RuleBase" id="RU000461"/>
    </source>
</evidence>
<protein>
    <recommendedName>
        <fullName evidence="11">Cytochrome P450</fullName>
    </recommendedName>
</protein>
<evidence type="ECO:0008006" key="11">
    <source>
        <dbReference type="Google" id="ProtNLM"/>
    </source>
</evidence>
<dbReference type="GO" id="GO:0008395">
    <property type="term" value="F:steroid hydroxylase activity"/>
    <property type="evidence" value="ECO:0007669"/>
    <property type="project" value="TreeGrafter"/>
</dbReference>
<keyword evidence="6 8" id="KW-0408">Iron</keyword>
<evidence type="ECO:0000256" key="2">
    <source>
        <dbReference type="ARBA" id="ARBA00010617"/>
    </source>
</evidence>
<dbReference type="InterPro" id="IPR002397">
    <property type="entry name" value="Cyt_P450_B"/>
</dbReference>
<evidence type="ECO:0000256" key="4">
    <source>
        <dbReference type="ARBA" id="ARBA00022723"/>
    </source>
</evidence>
<evidence type="ECO:0000256" key="5">
    <source>
        <dbReference type="ARBA" id="ARBA00023002"/>
    </source>
</evidence>
<dbReference type="GO" id="GO:0020037">
    <property type="term" value="F:heme binding"/>
    <property type="evidence" value="ECO:0007669"/>
    <property type="project" value="InterPro"/>
</dbReference>
<dbReference type="Pfam" id="PF00067">
    <property type="entry name" value="p450"/>
    <property type="match status" value="2"/>
</dbReference>
<dbReference type="EMBL" id="FZOW01000008">
    <property type="protein sequence ID" value="SNT06102.1"/>
    <property type="molecule type" value="Genomic_DNA"/>
</dbReference>